<dbReference type="PRINTS" id="PR00724">
    <property type="entry name" value="CRBOXYPTASEC"/>
</dbReference>
<keyword evidence="2" id="KW-0645">Protease</keyword>
<reference evidence="3" key="2">
    <citation type="submission" date="2008-12" db="EMBL/GenBank/DDBJ databases">
        <title>Improved gene annotation of the rice (Oryza sativa) genomes.</title>
        <authorList>
            <person name="Wang J."/>
            <person name="Li R."/>
            <person name="Fan W."/>
            <person name="Huang Q."/>
            <person name="Zhang J."/>
            <person name="Zhou Y."/>
            <person name="Hu Y."/>
            <person name="Zi S."/>
            <person name="Li J."/>
            <person name="Ni P."/>
            <person name="Zheng H."/>
            <person name="Zhang Y."/>
            <person name="Zhao M."/>
            <person name="Hao Q."/>
            <person name="McDermott J."/>
            <person name="Samudrala R."/>
            <person name="Kristiansen K."/>
            <person name="Wong G.K.-S."/>
        </authorList>
    </citation>
    <scope>NUCLEOTIDE SEQUENCE</scope>
</reference>
<dbReference type="InterPro" id="IPR029058">
    <property type="entry name" value="AB_hydrolase_fold"/>
</dbReference>
<keyword evidence="2" id="KW-0378">Hydrolase</keyword>
<dbReference type="SUPFAM" id="SSF53474">
    <property type="entry name" value="alpha/beta-Hydrolases"/>
    <property type="match status" value="2"/>
</dbReference>
<evidence type="ECO:0000256" key="2">
    <source>
        <dbReference type="RuleBase" id="RU361156"/>
    </source>
</evidence>
<sequence length="412" mass="46049">MATEAAATARCLLLPLLSPLQSPHKQQQLIFAALLLLFFFSSLQSLHCYAAAGYNEQQEADRVAFLPGQPSSPKVSQFSGYITVNRQNGQGTLPQALPSQKPLLLWLNGGPGCSSVGYGAASELGPLRVSRNGAGLEFNKFAWNKEANLLFLESPVGVGFSYTNTSSDLTKLNDGFVEANLLFLESPVGVGFSYTNTSSDLTKLNDGFVAEDAYNFLVNWLDRFPQYKDHEFYISGESYAGHYVPQLADLVYERNKDKKANRYIKLKGFIVGNPLTDDQYDSKGLVEYAWSHAVVSDGIYERVKKVCNFKISNWTNDCNEAMSSIFRQYQEIDIYNIYAPKCNLAQTSRVAAFDHALEASDQEQFSRRIRMFSGYDACYSSYAEKYFNKPDVQKAFHANANGMLPGKWKVCR</sequence>
<dbReference type="GO" id="GO:0006508">
    <property type="term" value="P:proteolysis"/>
    <property type="evidence" value="ECO:0007669"/>
    <property type="project" value="UniProtKB-KW"/>
</dbReference>
<evidence type="ECO:0000313" key="3">
    <source>
        <dbReference type="EMBL" id="EEE54478.1"/>
    </source>
</evidence>
<dbReference type="AlphaFoldDB" id="B9EW73"/>
<accession>B9EW73</accession>
<dbReference type="EMBL" id="CM000138">
    <property type="protein sequence ID" value="EEE54478.1"/>
    <property type="molecule type" value="Genomic_DNA"/>
</dbReference>
<evidence type="ECO:0000256" key="1">
    <source>
        <dbReference type="ARBA" id="ARBA00009431"/>
    </source>
</evidence>
<dbReference type="Proteomes" id="UP000007752">
    <property type="component" value="Chromosome 1"/>
</dbReference>
<dbReference type="MEROPS" id="S10.A20"/>
<dbReference type="PANTHER" id="PTHR11802">
    <property type="entry name" value="SERINE PROTEASE FAMILY S10 SERINE CARBOXYPEPTIDASE"/>
    <property type="match status" value="1"/>
</dbReference>
<dbReference type="InterPro" id="IPR018202">
    <property type="entry name" value="Ser_caboxypep_ser_AS"/>
</dbReference>
<comment type="similarity">
    <text evidence="1 2">Belongs to the peptidase S10 family.</text>
</comment>
<dbReference type="InterPro" id="IPR001563">
    <property type="entry name" value="Peptidase_S10"/>
</dbReference>
<dbReference type="FunFam" id="3.40.50.1820:FF:000409">
    <property type="entry name" value="Carboxypeptidase"/>
    <property type="match status" value="1"/>
</dbReference>
<organism evidence="3">
    <name type="scientific">Oryza sativa subsp. japonica</name>
    <name type="common">Rice</name>
    <dbReference type="NCBI Taxonomy" id="39947"/>
    <lineage>
        <taxon>Eukaryota</taxon>
        <taxon>Viridiplantae</taxon>
        <taxon>Streptophyta</taxon>
        <taxon>Embryophyta</taxon>
        <taxon>Tracheophyta</taxon>
        <taxon>Spermatophyta</taxon>
        <taxon>Magnoliopsida</taxon>
        <taxon>Liliopsida</taxon>
        <taxon>Poales</taxon>
        <taxon>Poaceae</taxon>
        <taxon>BOP clade</taxon>
        <taxon>Oryzoideae</taxon>
        <taxon>Oryzeae</taxon>
        <taxon>Oryzinae</taxon>
        <taxon>Oryza</taxon>
        <taxon>Oryza sativa</taxon>
    </lineage>
</organism>
<keyword evidence="2" id="KW-0121">Carboxypeptidase</keyword>
<dbReference type="EC" id="3.4.16.-" evidence="2"/>
<dbReference type="Pfam" id="PF00450">
    <property type="entry name" value="Peptidase_S10"/>
    <property type="match status" value="2"/>
</dbReference>
<reference evidence="3" key="1">
    <citation type="journal article" date="2005" name="PLoS Biol.">
        <title>The genomes of Oryza sativa: a history of duplications.</title>
        <authorList>
            <person name="Yu J."/>
            <person name="Wang J."/>
            <person name="Lin W."/>
            <person name="Li S."/>
            <person name="Li H."/>
            <person name="Zhou J."/>
            <person name="Ni P."/>
            <person name="Dong W."/>
            <person name="Hu S."/>
            <person name="Zeng C."/>
            <person name="Zhang J."/>
            <person name="Zhang Y."/>
            <person name="Li R."/>
            <person name="Xu Z."/>
            <person name="Li S."/>
            <person name="Li X."/>
            <person name="Zheng H."/>
            <person name="Cong L."/>
            <person name="Lin L."/>
            <person name="Yin J."/>
            <person name="Geng J."/>
            <person name="Li G."/>
            <person name="Shi J."/>
            <person name="Liu J."/>
            <person name="Lv H."/>
            <person name="Li J."/>
            <person name="Wang J."/>
            <person name="Deng Y."/>
            <person name="Ran L."/>
            <person name="Shi X."/>
            <person name="Wang X."/>
            <person name="Wu Q."/>
            <person name="Li C."/>
            <person name="Ren X."/>
            <person name="Wang J."/>
            <person name="Wang X."/>
            <person name="Li D."/>
            <person name="Liu D."/>
            <person name="Zhang X."/>
            <person name="Ji Z."/>
            <person name="Zhao W."/>
            <person name="Sun Y."/>
            <person name="Zhang Z."/>
            <person name="Bao J."/>
            <person name="Han Y."/>
            <person name="Dong L."/>
            <person name="Ji J."/>
            <person name="Chen P."/>
            <person name="Wu S."/>
            <person name="Liu J."/>
            <person name="Xiao Y."/>
            <person name="Bu D."/>
            <person name="Tan J."/>
            <person name="Yang L."/>
            <person name="Ye C."/>
            <person name="Zhang J."/>
            <person name="Xu J."/>
            <person name="Zhou Y."/>
            <person name="Yu Y."/>
            <person name="Zhang B."/>
            <person name="Zhuang S."/>
            <person name="Wei H."/>
            <person name="Liu B."/>
            <person name="Lei M."/>
            <person name="Yu H."/>
            <person name="Li Y."/>
            <person name="Xu H."/>
            <person name="Wei S."/>
            <person name="He X."/>
            <person name="Fang L."/>
            <person name="Zhang Z."/>
            <person name="Zhang Y."/>
            <person name="Huang X."/>
            <person name="Su Z."/>
            <person name="Tong W."/>
            <person name="Li J."/>
            <person name="Tong Z."/>
            <person name="Li S."/>
            <person name="Ye J."/>
            <person name="Wang L."/>
            <person name="Fang L."/>
            <person name="Lei T."/>
            <person name="Chen C."/>
            <person name="Chen H."/>
            <person name="Xu Z."/>
            <person name="Li H."/>
            <person name="Huang H."/>
            <person name="Zhang F."/>
            <person name="Xu H."/>
            <person name="Li N."/>
            <person name="Zhao C."/>
            <person name="Li S."/>
            <person name="Dong L."/>
            <person name="Huang Y."/>
            <person name="Li L."/>
            <person name="Xi Y."/>
            <person name="Qi Q."/>
            <person name="Li W."/>
            <person name="Zhang B."/>
            <person name="Hu W."/>
            <person name="Zhang Y."/>
            <person name="Tian X."/>
            <person name="Jiao Y."/>
            <person name="Liang X."/>
            <person name="Jin J."/>
            <person name="Gao L."/>
            <person name="Zheng W."/>
            <person name="Hao B."/>
            <person name="Liu S."/>
            <person name="Wang W."/>
            <person name="Yuan L."/>
            <person name="Cao M."/>
            <person name="McDermott J."/>
            <person name="Samudrala R."/>
            <person name="Wang J."/>
            <person name="Wong G.K."/>
            <person name="Yang H."/>
        </authorList>
    </citation>
    <scope>NUCLEOTIDE SEQUENCE [LARGE SCALE GENOMIC DNA]</scope>
</reference>
<dbReference type="PANTHER" id="PTHR11802:SF235">
    <property type="entry name" value="SERINE CARBOXYPEPTIDASE-LIKE 33"/>
    <property type="match status" value="1"/>
</dbReference>
<dbReference type="PROSITE" id="PS00131">
    <property type="entry name" value="CARBOXYPEPT_SER_SER"/>
    <property type="match status" value="1"/>
</dbReference>
<proteinExistence type="inferred from homology"/>
<name>B9EW73_ORYSJ</name>
<gene>
    <name evidence="3" type="ORF">OsJ_01584</name>
</gene>
<dbReference type="GO" id="GO:0004185">
    <property type="term" value="F:serine-type carboxypeptidase activity"/>
    <property type="evidence" value="ECO:0007669"/>
    <property type="project" value="UniProtKB-UniRule"/>
</dbReference>
<protein>
    <recommendedName>
        <fullName evidence="2">Carboxypeptidase</fullName>
        <ecNumber evidence="2">3.4.16.-</ecNumber>
    </recommendedName>
</protein>
<dbReference type="Gene3D" id="6.10.250.940">
    <property type="match status" value="1"/>
</dbReference>
<dbReference type="Gene3D" id="3.40.50.1820">
    <property type="entry name" value="alpha/beta hydrolase"/>
    <property type="match status" value="2"/>
</dbReference>